<dbReference type="PANTHER" id="PTHR30349:SF64">
    <property type="entry name" value="PROPHAGE INTEGRASE INTD-RELATED"/>
    <property type="match status" value="1"/>
</dbReference>
<name>A0A413TB02_9FIRM</name>
<evidence type="ECO:0000256" key="2">
    <source>
        <dbReference type="ARBA" id="ARBA00008857"/>
    </source>
</evidence>
<dbReference type="PROSITE" id="PS51898">
    <property type="entry name" value="TYR_RECOMBINASE"/>
    <property type="match status" value="1"/>
</dbReference>
<comment type="function">
    <text evidence="1">Site-specific tyrosine recombinase, which acts by catalyzing the cutting and rejoining of the recombining DNA molecules.</text>
</comment>
<dbReference type="InterPro" id="IPR050090">
    <property type="entry name" value="Tyrosine_recombinase_XerCD"/>
</dbReference>
<accession>A0A413TB02</accession>
<dbReference type="InterPro" id="IPR002104">
    <property type="entry name" value="Integrase_catalytic"/>
</dbReference>
<dbReference type="GO" id="GO:0003677">
    <property type="term" value="F:DNA binding"/>
    <property type="evidence" value="ECO:0007669"/>
    <property type="project" value="UniProtKB-UniRule"/>
</dbReference>
<dbReference type="InterPro" id="IPR028259">
    <property type="entry name" value="AP2-like_int_N"/>
</dbReference>
<dbReference type="Gene3D" id="1.10.150.130">
    <property type="match status" value="1"/>
</dbReference>
<comment type="caution">
    <text evidence="9">The sequence shown here is derived from an EMBL/GenBank/DDBJ whole genome shotgun (WGS) entry which is preliminary data.</text>
</comment>
<dbReference type="Pfam" id="PF14657">
    <property type="entry name" value="Arm-DNA-bind_4"/>
    <property type="match status" value="1"/>
</dbReference>
<protein>
    <submittedName>
        <fullName evidence="9">Site-specific integrase</fullName>
    </submittedName>
</protein>
<dbReference type="GO" id="GO:0015074">
    <property type="term" value="P:DNA integration"/>
    <property type="evidence" value="ECO:0007669"/>
    <property type="project" value="UniProtKB-KW"/>
</dbReference>
<evidence type="ECO:0000256" key="5">
    <source>
        <dbReference type="ARBA" id="ARBA00023172"/>
    </source>
</evidence>
<dbReference type="Pfam" id="PF14659">
    <property type="entry name" value="Phage_int_SAM_3"/>
    <property type="match status" value="1"/>
</dbReference>
<evidence type="ECO:0000256" key="6">
    <source>
        <dbReference type="PROSITE-ProRule" id="PRU01248"/>
    </source>
</evidence>
<organism evidence="9 10">
    <name type="scientific">Eubacterium ventriosum</name>
    <dbReference type="NCBI Taxonomy" id="39496"/>
    <lineage>
        <taxon>Bacteria</taxon>
        <taxon>Bacillati</taxon>
        <taxon>Bacillota</taxon>
        <taxon>Clostridia</taxon>
        <taxon>Eubacteriales</taxon>
        <taxon>Eubacteriaceae</taxon>
        <taxon>Eubacterium</taxon>
    </lineage>
</organism>
<dbReference type="SUPFAM" id="SSF56349">
    <property type="entry name" value="DNA breaking-rejoining enzymes"/>
    <property type="match status" value="1"/>
</dbReference>
<comment type="similarity">
    <text evidence="2">Belongs to the 'phage' integrase family.</text>
</comment>
<dbReference type="PROSITE" id="PS51900">
    <property type="entry name" value="CB"/>
    <property type="match status" value="1"/>
</dbReference>
<dbReference type="AlphaFoldDB" id="A0A413TB02"/>
<dbReference type="CDD" id="cd01189">
    <property type="entry name" value="INT_ICEBs1_C_like"/>
    <property type="match status" value="1"/>
</dbReference>
<dbReference type="GO" id="GO:0006310">
    <property type="term" value="P:DNA recombination"/>
    <property type="evidence" value="ECO:0007669"/>
    <property type="project" value="UniProtKB-KW"/>
</dbReference>
<evidence type="ECO:0000256" key="4">
    <source>
        <dbReference type="ARBA" id="ARBA00023125"/>
    </source>
</evidence>
<keyword evidence="5" id="KW-0233">DNA recombination</keyword>
<dbReference type="InterPro" id="IPR004107">
    <property type="entry name" value="Integrase_SAM-like_N"/>
</dbReference>
<dbReference type="PANTHER" id="PTHR30349">
    <property type="entry name" value="PHAGE INTEGRASE-RELATED"/>
    <property type="match status" value="1"/>
</dbReference>
<evidence type="ECO:0000259" key="8">
    <source>
        <dbReference type="PROSITE" id="PS51900"/>
    </source>
</evidence>
<proteinExistence type="inferred from homology"/>
<dbReference type="InterPro" id="IPR010998">
    <property type="entry name" value="Integrase_recombinase_N"/>
</dbReference>
<keyword evidence="4 6" id="KW-0238">DNA-binding</keyword>
<evidence type="ECO:0000313" key="10">
    <source>
        <dbReference type="Proteomes" id="UP000285740"/>
    </source>
</evidence>
<dbReference type="InterPro" id="IPR013762">
    <property type="entry name" value="Integrase-like_cat_sf"/>
</dbReference>
<evidence type="ECO:0000259" key="7">
    <source>
        <dbReference type="PROSITE" id="PS51898"/>
    </source>
</evidence>
<reference evidence="9 10" key="1">
    <citation type="submission" date="2018-08" db="EMBL/GenBank/DDBJ databases">
        <title>A genome reference for cultivated species of the human gut microbiota.</title>
        <authorList>
            <person name="Zou Y."/>
            <person name="Xue W."/>
            <person name="Luo G."/>
        </authorList>
    </citation>
    <scope>NUCLEOTIDE SEQUENCE [LARGE SCALE GENOMIC DNA]</scope>
    <source>
        <strain evidence="9 10">AM42-30</strain>
    </source>
</reference>
<feature type="domain" description="Tyr recombinase" evidence="7">
    <location>
        <begin position="166"/>
        <end position="349"/>
    </location>
</feature>
<dbReference type="RefSeq" id="WP_118029938.1">
    <property type="nucleotide sequence ID" value="NZ_QSFV01000001.1"/>
</dbReference>
<dbReference type="InterPro" id="IPR011010">
    <property type="entry name" value="DNA_brk_join_enz"/>
</dbReference>
<evidence type="ECO:0000256" key="3">
    <source>
        <dbReference type="ARBA" id="ARBA00022908"/>
    </source>
</evidence>
<feature type="domain" description="Core-binding (CB)" evidence="8">
    <location>
        <begin position="56"/>
        <end position="144"/>
    </location>
</feature>
<dbReference type="InterPro" id="IPR044068">
    <property type="entry name" value="CB"/>
</dbReference>
<dbReference type="EMBL" id="QSFV01000001">
    <property type="protein sequence ID" value="RHA82090.1"/>
    <property type="molecule type" value="Genomic_DNA"/>
</dbReference>
<dbReference type="Gene3D" id="1.10.443.10">
    <property type="entry name" value="Intergrase catalytic core"/>
    <property type="match status" value="1"/>
</dbReference>
<evidence type="ECO:0000256" key="1">
    <source>
        <dbReference type="ARBA" id="ARBA00003283"/>
    </source>
</evidence>
<dbReference type="Proteomes" id="UP000285740">
    <property type="component" value="Unassembled WGS sequence"/>
</dbReference>
<keyword evidence="3" id="KW-0229">DNA integration</keyword>
<sequence>MSVYKDEKRNSWYVKFRYVDYYGVKKQTTKRGFATKREASEWENAEKLKRNFNLDMTFSKFYEIYEADVRHRVKETTWENKETMVKTKIIPFFGERKMIDISAKDVRHWQKEMIEFRDEKGKSYSQSYLATLHAQLSAIFNHAVKFYDLKNNPAKIAGSMGSKRGGNIMFWTQEQYKAFIECVMDKPLSFYGFEMLYWCGLRIGELLALTPEDFDFEKKTVSITKNYQVVRGEKLILTPKTAKSVRTIYMPEFLNEEMEDMINSMYEPDGKERIFPLSKRYFQHEMERGSEMSGVPKIRLHDLRHSHVSLLINMGFSALEIAERMGHESVRITYHYAHLFPSKQLEMINKLDEIKGELGDV</sequence>
<dbReference type="Pfam" id="PF00589">
    <property type="entry name" value="Phage_integrase"/>
    <property type="match status" value="1"/>
</dbReference>
<gene>
    <name evidence="9" type="ORF">DW918_00685</name>
</gene>
<evidence type="ECO:0000313" key="9">
    <source>
        <dbReference type="EMBL" id="RHA82090.1"/>
    </source>
</evidence>